<sequence precursor="true">MSRSKTACRAAYSAAATAAFLSSDASAVVVYSGAQDLSIDQGNLQNLNLDNDAYGDIQLKNYVFTQGNYQGATVTYTPGKIVGFTDLLKYVSALDADAPIDATTAGPEFLGSMAYGPFNPYAQFNDVQDAYIGLAFPTGERLHYGWVRVTINNAAGTFVINDWAFESKSGVGILAGEIGAGVNPGDFNNDGVVDAADYTLYRDNIGQNPDFHDNDDYEGDSAGVVDQADYELWAIRHGAFGPVVSTAAGAAPEPGTLGLLAAGSLGLMALRRSKGHA</sequence>
<dbReference type="Pfam" id="PF07589">
    <property type="entry name" value="PEP-CTERM"/>
    <property type="match status" value="1"/>
</dbReference>
<protein>
    <recommendedName>
        <fullName evidence="2">Ice-binding protein C-terminal domain-containing protein</fullName>
    </recommendedName>
</protein>
<keyword evidence="1" id="KW-0732">Signal</keyword>
<keyword evidence="4" id="KW-1185">Reference proteome</keyword>
<evidence type="ECO:0000313" key="4">
    <source>
        <dbReference type="Proteomes" id="UP000318478"/>
    </source>
</evidence>
<dbReference type="EMBL" id="SJPO01000005">
    <property type="protein sequence ID" value="TWT77114.1"/>
    <property type="molecule type" value="Genomic_DNA"/>
</dbReference>
<evidence type="ECO:0000313" key="3">
    <source>
        <dbReference type="EMBL" id="TWT77114.1"/>
    </source>
</evidence>
<evidence type="ECO:0000256" key="1">
    <source>
        <dbReference type="SAM" id="SignalP"/>
    </source>
</evidence>
<proteinExistence type="predicted"/>
<dbReference type="Proteomes" id="UP000318478">
    <property type="component" value="Unassembled WGS sequence"/>
</dbReference>
<dbReference type="InterPro" id="IPR013424">
    <property type="entry name" value="Ice-binding_C"/>
</dbReference>
<organism evidence="3 4">
    <name type="scientific">Posidoniimonas polymericola</name>
    <dbReference type="NCBI Taxonomy" id="2528002"/>
    <lineage>
        <taxon>Bacteria</taxon>
        <taxon>Pseudomonadati</taxon>
        <taxon>Planctomycetota</taxon>
        <taxon>Planctomycetia</taxon>
        <taxon>Pirellulales</taxon>
        <taxon>Lacipirellulaceae</taxon>
        <taxon>Posidoniimonas</taxon>
    </lineage>
</organism>
<dbReference type="InterPro" id="IPR018247">
    <property type="entry name" value="EF_Hand_1_Ca_BS"/>
</dbReference>
<dbReference type="NCBIfam" id="TIGR02595">
    <property type="entry name" value="PEP_CTERM"/>
    <property type="match status" value="1"/>
</dbReference>
<name>A0A5C5YQA6_9BACT</name>
<dbReference type="PROSITE" id="PS00018">
    <property type="entry name" value="EF_HAND_1"/>
    <property type="match status" value="1"/>
</dbReference>
<feature type="domain" description="Ice-binding protein C-terminal" evidence="2">
    <location>
        <begin position="250"/>
        <end position="272"/>
    </location>
</feature>
<feature type="chain" id="PRO_5022975994" description="Ice-binding protein C-terminal domain-containing protein" evidence="1">
    <location>
        <begin position="28"/>
        <end position="277"/>
    </location>
</feature>
<feature type="signal peptide" evidence="1">
    <location>
        <begin position="1"/>
        <end position="27"/>
    </location>
</feature>
<dbReference type="OrthoDB" id="273136at2"/>
<dbReference type="RefSeq" id="WP_146587419.1">
    <property type="nucleotide sequence ID" value="NZ_SJPO01000005.1"/>
</dbReference>
<evidence type="ECO:0000259" key="2">
    <source>
        <dbReference type="Pfam" id="PF07589"/>
    </source>
</evidence>
<gene>
    <name evidence="3" type="ORF">Pla123a_25440</name>
</gene>
<reference evidence="3 4" key="1">
    <citation type="submission" date="2019-02" db="EMBL/GenBank/DDBJ databases">
        <title>Deep-cultivation of Planctomycetes and their phenomic and genomic characterization uncovers novel biology.</title>
        <authorList>
            <person name="Wiegand S."/>
            <person name="Jogler M."/>
            <person name="Boedeker C."/>
            <person name="Pinto D."/>
            <person name="Vollmers J."/>
            <person name="Rivas-Marin E."/>
            <person name="Kohn T."/>
            <person name="Peeters S.H."/>
            <person name="Heuer A."/>
            <person name="Rast P."/>
            <person name="Oberbeckmann S."/>
            <person name="Bunk B."/>
            <person name="Jeske O."/>
            <person name="Meyerdierks A."/>
            <person name="Storesund J.E."/>
            <person name="Kallscheuer N."/>
            <person name="Luecker S."/>
            <person name="Lage O.M."/>
            <person name="Pohl T."/>
            <person name="Merkel B.J."/>
            <person name="Hornburger P."/>
            <person name="Mueller R.-W."/>
            <person name="Bruemmer F."/>
            <person name="Labrenz M."/>
            <person name="Spormann A.M."/>
            <person name="Op Den Camp H."/>
            <person name="Overmann J."/>
            <person name="Amann R."/>
            <person name="Jetten M.S.M."/>
            <person name="Mascher T."/>
            <person name="Medema M.H."/>
            <person name="Devos D.P."/>
            <person name="Kaster A.-K."/>
            <person name="Ovreas L."/>
            <person name="Rohde M."/>
            <person name="Galperin M.Y."/>
            <person name="Jogler C."/>
        </authorList>
    </citation>
    <scope>NUCLEOTIDE SEQUENCE [LARGE SCALE GENOMIC DNA]</scope>
    <source>
        <strain evidence="3 4">Pla123a</strain>
    </source>
</reference>
<dbReference type="AlphaFoldDB" id="A0A5C5YQA6"/>
<accession>A0A5C5YQA6</accession>
<comment type="caution">
    <text evidence="3">The sequence shown here is derived from an EMBL/GenBank/DDBJ whole genome shotgun (WGS) entry which is preliminary data.</text>
</comment>